<evidence type="ECO:0000256" key="11">
    <source>
        <dbReference type="ARBA" id="ARBA00049080"/>
    </source>
</evidence>
<dbReference type="GO" id="GO:0050661">
    <property type="term" value="F:NADP binding"/>
    <property type="evidence" value="ECO:0007669"/>
    <property type="project" value="UniProtKB-UniRule"/>
</dbReference>
<evidence type="ECO:0000256" key="12">
    <source>
        <dbReference type="ARBA" id="ARBA00049396"/>
    </source>
</evidence>
<feature type="binding site" evidence="13">
    <location>
        <begin position="10"/>
        <end position="15"/>
    </location>
    <ligand>
        <name>NAD(+)</name>
        <dbReference type="ChEBI" id="CHEBI:57540"/>
    </ligand>
</feature>
<dbReference type="GO" id="GO:0019877">
    <property type="term" value="P:diaminopimelate biosynthetic process"/>
    <property type="evidence" value="ECO:0007669"/>
    <property type="project" value="UniProtKB-UniRule"/>
</dbReference>
<sequence>MMKIRVIVAGASGRMGQEVVKMLTKTEDLELVGATSRTHAGKDVGEVVGIGPLGVSFVSSTLEALSKTRADVLVDFTTPEVVKENMELAMEAGVRPVVGTSGLSESDIQSLREMSEQTGVGAIIAPNFAIGAVLMMVFAQKAAKYLPHVEIVESHHDRKLDAPSGTAVKTAEMIQRSRGELKQGHPEEKELLEGARGAYVGGFRIHSVRLPGLVAHQEVMFGGDGQLLTVRHDSFHRESFMPGVKLAIEKVMTLDKLVYGLENILDL</sequence>
<comment type="catalytic activity">
    <reaction evidence="11 13">
        <text>(S)-2,3,4,5-tetrahydrodipicolinate + NADP(+) + H2O = (2S,4S)-4-hydroxy-2,3,4,5-tetrahydrodipicolinate + NADPH + H(+)</text>
        <dbReference type="Rhea" id="RHEA:35331"/>
        <dbReference type="ChEBI" id="CHEBI:15377"/>
        <dbReference type="ChEBI" id="CHEBI:15378"/>
        <dbReference type="ChEBI" id="CHEBI:16845"/>
        <dbReference type="ChEBI" id="CHEBI:57783"/>
        <dbReference type="ChEBI" id="CHEBI:58349"/>
        <dbReference type="ChEBI" id="CHEBI:67139"/>
        <dbReference type="EC" id="1.17.1.8"/>
    </reaction>
</comment>
<evidence type="ECO:0000256" key="3">
    <source>
        <dbReference type="ARBA" id="ARBA00022605"/>
    </source>
</evidence>
<dbReference type="AlphaFoldDB" id="A0A8I1DFA4"/>
<evidence type="ECO:0000256" key="9">
    <source>
        <dbReference type="ARBA" id="ARBA00037922"/>
    </source>
</evidence>
<keyword evidence="8 13" id="KW-0457">Lysine biosynthesis</keyword>
<dbReference type="PROSITE" id="PS01298">
    <property type="entry name" value="DAPB"/>
    <property type="match status" value="1"/>
</dbReference>
<feature type="binding site" evidence="13">
    <location>
        <begin position="99"/>
        <end position="101"/>
    </location>
    <ligand>
        <name>NAD(+)</name>
        <dbReference type="ChEBI" id="CHEBI:57540"/>
    </ligand>
</feature>
<dbReference type="PIRSF" id="PIRSF000161">
    <property type="entry name" value="DHPR"/>
    <property type="match status" value="1"/>
</dbReference>
<evidence type="ECO:0000256" key="5">
    <source>
        <dbReference type="ARBA" id="ARBA00022915"/>
    </source>
</evidence>
<feature type="binding site" evidence="13">
    <location>
        <position position="156"/>
    </location>
    <ligand>
        <name>(S)-2,3,4,5-tetrahydrodipicolinate</name>
        <dbReference type="ChEBI" id="CHEBI:16845"/>
    </ligand>
</feature>
<evidence type="ECO:0000256" key="4">
    <source>
        <dbReference type="ARBA" id="ARBA00022857"/>
    </source>
</evidence>
<keyword evidence="3 13" id="KW-0028">Amino-acid biosynthesis</keyword>
<gene>
    <name evidence="13" type="primary">dapB</name>
    <name evidence="16" type="ORF">I8U20_08635</name>
</gene>
<comment type="caution">
    <text evidence="16">The sequence shown here is derived from an EMBL/GenBank/DDBJ whole genome shotgun (WGS) entry which is preliminary data.</text>
</comment>
<dbReference type="Proteomes" id="UP000633619">
    <property type="component" value="Unassembled WGS sequence"/>
</dbReference>
<dbReference type="SUPFAM" id="SSF55347">
    <property type="entry name" value="Glyceraldehyde-3-phosphate dehydrogenase-like, C-terminal domain"/>
    <property type="match status" value="1"/>
</dbReference>
<dbReference type="GO" id="GO:0016726">
    <property type="term" value="F:oxidoreductase activity, acting on CH or CH2 groups, NAD or NADP as acceptor"/>
    <property type="evidence" value="ECO:0007669"/>
    <property type="project" value="UniProtKB-UniRule"/>
</dbReference>
<evidence type="ECO:0000259" key="15">
    <source>
        <dbReference type="Pfam" id="PF05173"/>
    </source>
</evidence>
<evidence type="ECO:0000256" key="2">
    <source>
        <dbReference type="ARBA" id="ARBA00022490"/>
    </source>
</evidence>
<evidence type="ECO:0000256" key="10">
    <source>
        <dbReference type="ARBA" id="ARBA00038983"/>
    </source>
</evidence>
<dbReference type="Gene3D" id="3.30.360.10">
    <property type="entry name" value="Dihydrodipicolinate Reductase, domain 2"/>
    <property type="match status" value="1"/>
</dbReference>
<reference evidence="16 17" key="1">
    <citation type="submission" date="2020-12" db="EMBL/GenBank/DDBJ databases">
        <title>WGS of Thermoactinomyces spp.</title>
        <authorList>
            <person name="Cheng K."/>
        </authorList>
    </citation>
    <scope>NUCLEOTIDE SEQUENCE [LARGE SCALE GENOMIC DNA]</scope>
    <source>
        <strain evidence="17">CICC 10671\DSM 43846</strain>
    </source>
</reference>
<evidence type="ECO:0000256" key="13">
    <source>
        <dbReference type="HAMAP-Rule" id="MF_00102"/>
    </source>
</evidence>
<dbReference type="Pfam" id="PF05173">
    <property type="entry name" value="DapB_C"/>
    <property type="match status" value="1"/>
</dbReference>
<comment type="catalytic activity">
    <reaction evidence="12 13">
        <text>(S)-2,3,4,5-tetrahydrodipicolinate + NAD(+) + H2O = (2S,4S)-4-hydroxy-2,3,4,5-tetrahydrodipicolinate + NADH + H(+)</text>
        <dbReference type="Rhea" id="RHEA:35323"/>
        <dbReference type="ChEBI" id="CHEBI:15377"/>
        <dbReference type="ChEBI" id="CHEBI:15378"/>
        <dbReference type="ChEBI" id="CHEBI:16845"/>
        <dbReference type="ChEBI" id="CHEBI:57540"/>
        <dbReference type="ChEBI" id="CHEBI:57945"/>
        <dbReference type="ChEBI" id="CHEBI:67139"/>
        <dbReference type="EC" id="1.17.1.8"/>
    </reaction>
</comment>
<comment type="pathway">
    <text evidence="9 13">Amino-acid biosynthesis; L-lysine biosynthesis via DAP pathway; (S)-tetrahydrodipicolinate from L-aspartate: step 4/4.</text>
</comment>
<evidence type="ECO:0000256" key="6">
    <source>
        <dbReference type="ARBA" id="ARBA00023002"/>
    </source>
</evidence>
<name>A0A8I1DFA4_THEIN</name>
<dbReference type="Pfam" id="PF01113">
    <property type="entry name" value="DapB_N"/>
    <property type="match status" value="1"/>
</dbReference>
<dbReference type="PANTHER" id="PTHR20836:SF0">
    <property type="entry name" value="4-HYDROXY-TETRAHYDRODIPICOLINATE REDUCTASE 1, CHLOROPLASTIC-RELATED"/>
    <property type="match status" value="1"/>
</dbReference>
<comment type="similarity">
    <text evidence="1 13">Belongs to the DapB family.</text>
</comment>
<evidence type="ECO:0000256" key="7">
    <source>
        <dbReference type="ARBA" id="ARBA00023027"/>
    </source>
</evidence>
<feature type="binding site" evidence="13">
    <location>
        <position position="42"/>
    </location>
    <ligand>
        <name>NADP(+)</name>
        <dbReference type="ChEBI" id="CHEBI:58349"/>
    </ligand>
</feature>
<feature type="domain" description="Dihydrodipicolinate reductase N-terminal" evidence="14">
    <location>
        <begin position="4"/>
        <end position="128"/>
    </location>
</feature>
<keyword evidence="2 13" id="KW-0963">Cytoplasm</keyword>
<evidence type="ECO:0000259" key="14">
    <source>
        <dbReference type="Pfam" id="PF01113"/>
    </source>
</evidence>
<comment type="subunit">
    <text evidence="13">Homotetramer.</text>
</comment>
<dbReference type="GO" id="GO:0008839">
    <property type="term" value="F:4-hydroxy-tetrahydrodipicolinate reductase"/>
    <property type="evidence" value="ECO:0007669"/>
    <property type="project" value="UniProtKB-UniRule"/>
</dbReference>
<dbReference type="InterPro" id="IPR036291">
    <property type="entry name" value="NAD(P)-bd_dom_sf"/>
</dbReference>
<dbReference type="UniPathway" id="UPA00034">
    <property type="reaction ID" value="UER00018"/>
</dbReference>
<dbReference type="NCBIfam" id="TIGR00036">
    <property type="entry name" value="dapB"/>
    <property type="match status" value="1"/>
</dbReference>
<feature type="domain" description="Dihydrodipicolinate reductase C-terminal" evidence="15">
    <location>
        <begin position="131"/>
        <end position="265"/>
    </location>
</feature>
<keyword evidence="17" id="KW-1185">Reference proteome</keyword>
<dbReference type="FunFam" id="3.30.360.10:FF:000009">
    <property type="entry name" value="4-hydroxy-tetrahydrodipicolinate reductase"/>
    <property type="match status" value="1"/>
</dbReference>
<feature type="binding site" evidence="13">
    <location>
        <begin position="125"/>
        <end position="128"/>
    </location>
    <ligand>
        <name>NAD(+)</name>
        <dbReference type="ChEBI" id="CHEBI:57540"/>
    </ligand>
</feature>
<dbReference type="GO" id="GO:0009089">
    <property type="term" value="P:lysine biosynthetic process via diaminopimelate"/>
    <property type="evidence" value="ECO:0007669"/>
    <property type="project" value="UniProtKB-UniRule"/>
</dbReference>
<comment type="caution">
    <text evidence="13">Was originally thought to be a dihydrodipicolinate reductase (DHDPR), catalyzing the conversion of dihydrodipicolinate to tetrahydrodipicolinate. However, it was shown in E.coli that the substrate of the enzymatic reaction is not dihydrodipicolinate (DHDP) but in fact (2S,4S)-4-hydroxy-2,3,4,5-tetrahydrodipicolinic acid (HTPA), the product released by the DapA-catalyzed reaction.</text>
</comment>
<proteinExistence type="inferred from homology"/>
<dbReference type="EC" id="1.17.1.8" evidence="10 13"/>
<comment type="function">
    <text evidence="13">Catalyzes the conversion of 4-hydroxy-tetrahydrodipicolinate (HTPA) to tetrahydrodipicolinate.</text>
</comment>
<dbReference type="PANTHER" id="PTHR20836">
    <property type="entry name" value="DIHYDRODIPICOLINATE REDUCTASE"/>
    <property type="match status" value="1"/>
</dbReference>
<dbReference type="Gene3D" id="3.40.50.720">
    <property type="entry name" value="NAD(P)-binding Rossmann-like Domain"/>
    <property type="match status" value="1"/>
</dbReference>
<evidence type="ECO:0000313" key="17">
    <source>
        <dbReference type="Proteomes" id="UP000633619"/>
    </source>
</evidence>
<keyword evidence="6 13" id="KW-0560">Oxidoreductase</keyword>
<evidence type="ECO:0000313" key="16">
    <source>
        <dbReference type="EMBL" id="MBH8595395.1"/>
    </source>
</evidence>
<evidence type="ECO:0000256" key="8">
    <source>
        <dbReference type="ARBA" id="ARBA00023154"/>
    </source>
</evidence>
<evidence type="ECO:0000256" key="1">
    <source>
        <dbReference type="ARBA" id="ARBA00006642"/>
    </source>
</evidence>
<keyword evidence="4 13" id="KW-0521">NADP</keyword>
<dbReference type="GO" id="GO:0051287">
    <property type="term" value="F:NAD binding"/>
    <property type="evidence" value="ECO:0007669"/>
    <property type="project" value="UniProtKB-UniRule"/>
</dbReference>
<dbReference type="InterPro" id="IPR000846">
    <property type="entry name" value="DapB_N"/>
</dbReference>
<dbReference type="InterPro" id="IPR022664">
    <property type="entry name" value="DapB_N_CS"/>
</dbReference>
<feature type="active site" description="Proton donor/acceptor" evidence="13">
    <location>
        <position position="155"/>
    </location>
</feature>
<dbReference type="InterPro" id="IPR023940">
    <property type="entry name" value="DHDPR_bac"/>
</dbReference>
<comment type="caution">
    <text evidence="13">Lacks conserved residue(s) required for the propagation of feature annotation.</text>
</comment>
<dbReference type="CDD" id="cd02274">
    <property type="entry name" value="DHDPR_N"/>
    <property type="match status" value="1"/>
</dbReference>
<keyword evidence="7 13" id="KW-0520">NAD</keyword>
<dbReference type="InterPro" id="IPR022663">
    <property type="entry name" value="DapB_C"/>
</dbReference>
<accession>A0A8I1DFA4</accession>
<dbReference type="HAMAP" id="MF_00102">
    <property type="entry name" value="DapB"/>
    <property type="match status" value="1"/>
</dbReference>
<dbReference type="EMBL" id="JAECVW010000004">
    <property type="protein sequence ID" value="MBH8595395.1"/>
    <property type="molecule type" value="Genomic_DNA"/>
</dbReference>
<feature type="binding site" evidence="13">
    <location>
        <begin position="165"/>
        <end position="166"/>
    </location>
    <ligand>
        <name>(S)-2,3,4,5-tetrahydrodipicolinate</name>
        <dbReference type="ChEBI" id="CHEBI:16845"/>
    </ligand>
</feature>
<feature type="active site" description="Proton donor" evidence="13">
    <location>
        <position position="159"/>
    </location>
</feature>
<protein>
    <recommendedName>
        <fullName evidence="10 13">4-hydroxy-tetrahydrodipicolinate reductase</fullName>
        <shortName evidence="13">HTPA reductase</shortName>
        <ecNumber evidence="10 13">1.17.1.8</ecNumber>
    </recommendedName>
</protein>
<organism evidence="16 17">
    <name type="scientific">Thermoactinomyces intermedius</name>
    <dbReference type="NCBI Taxonomy" id="2024"/>
    <lineage>
        <taxon>Bacteria</taxon>
        <taxon>Bacillati</taxon>
        <taxon>Bacillota</taxon>
        <taxon>Bacilli</taxon>
        <taxon>Bacillales</taxon>
        <taxon>Thermoactinomycetaceae</taxon>
        <taxon>Thermoactinomyces</taxon>
    </lineage>
</organism>
<dbReference type="SUPFAM" id="SSF51735">
    <property type="entry name" value="NAD(P)-binding Rossmann-fold domains"/>
    <property type="match status" value="1"/>
</dbReference>
<dbReference type="GO" id="GO:0005829">
    <property type="term" value="C:cytosol"/>
    <property type="evidence" value="ECO:0007669"/>
    <property type="project" value="TreeGrafter"/>
</dbReference>
<keyword evidence="5 13" id="KW-0220">Diaminopimelate biosynthesis</keyword>
<comment type="subcellular location">
    <subcellularLocation>
        <location evidence="13">Cytoplasm</location>
    </subcellularLocation>
</comment>